<dbReference type="Proteomes" id="UP000235371">
    <property type="component" value="Unassembled WGS sequence"/>
</dbReference>
<organism evidence="3 4">
    <name type="scientific">Hyaloscypha bicolor E</name>
    <dbReference type="NCBI Taxonomy" id="1095630"/>
    <lineage>
        <taxon>Eukaryota</taxon>
        <taxon>Fungi</taxon>
        <taxon>Dikarya</taxon>
        <taxon>Ascomycota</taxon>
        <taxon>Pezizomycotina</taxon>
        <taxon>Leotiomycetes</taxon>
        <taxon>Helotiales</taxon>
        <taxon>Hyaloscyphaceae</taxon>
        <taxon>Hyaloscypha</taxon>
        <taxon>Hyaloscypha bicolor</taxon>
    </lineage>
</organism>
<dbReference type="GO" id="GO:0005737">
    <property type="term" value="C:cytoplasm"/>
    <property type="evidence" value="ECO:0007669"/>
    <property type="project" value="TreeGrafter"/>
</dbReference>
<dbReference type="InterPro" id="IPR000683">
    <property type="entry name" value="Gfo/Idh/MocA-like_OxRdtase_N"/>
</dbReference>
<dbReference type="FunCoup" id="A0A2J6TDF4">
    <property type="interactions" value="286"/>
</dbReference>
<dbReference type="PANTHER" id="PTHR42840">
    <property type="entry name" value="NAD(P)-BINDING ROSSMANN-FOLD SUPERFAMILY PROTEIN-RELATED"/>
    <property type="match status" value="1"/>
</dbReference>
<dbReference type="RefSeq" id="XP_024737892.1">
    <property type="nucleotide sequence ID" value="XM_024878056.1"/>
</dbReference>
<dbReference type="Gene3D" id="3.40.50.720">
    <property type="entry name" value="NAD(P)-binding Rossmann-like Domain"/>
    <property type="match status" value="1"/>
</dbReference>
<dbReference type="InParanoid" id="A0A2J6TDF4"/>
<dbReference type="Pfam" id="PF02894">
    <property type="entry name" value="GFO_IDH_MocA_C"/>
    <property type="match status" value="1"/>
</dbReference>
<dbReference type="GO" id="GO:0016491">
    <property type="term" value="F:oxidoreductase activity"/>
    <property type="evidence" value="ECO:0007669"/>
    <property type="project" value="TreeGrafter"/>
</dbReference>
<dbReference type="SUPFAM" id="SSF51735">
    <property type="entry name" value="NAD(P)-binding Rossmann-fold domains"/>
    <property type="match status" value="1"/>
</dbReference>
<sequence length="346" mass="37456">MAIGIAILGAGIFAREEHLPAIRACDSLSLKAIYSRSEASSTALAKSADVDTYFDSPKSPSKSLDDLLQRKDIHAVVIALPILVQPAIIRKALSAGKHVLSEKPIARDVATAEGLIAWYKEQKIEQIWSVAENFRFLEPVVYGAEQVKKVGGSVTTFSMKLYGFVDENDKFYKTPWRQVPEYQGGFLLDGGVHFTAGLRGLLVAGGQHITHLAAFSSLLEKKLAPVDTVHATMKISNGNNGTFNLSFGTEFKSGFEIEVVTSKGAVVVRPTEVVVTTKDEKGVKKEDVKKFEYSAGVKPEILAFAKALEAGKGNEKSSPEEALMDLKILQTLLESGEKGGKVMKVA</sequence>
<dbReference type="Gene3D" id="3.30.360.10">
    <property type="entry name" value="Dihydrodipicolinate Reductase, domain 2"/>
    <property type="match status" value="1"/>
</dbReference>
<dbReference type="InterPro" id="IPR036291">
    <property type="entry name" value="NAD(P)-bd_dom_sf"/>
</dbReference>
<dbReference type="GO" id="GO:0000166">
    <property type="term" value="F:nucleotide binding"/>
    <property type="evidence" value="ECO:0007669"/>
    <property type="project" value="InterPro"/>
</dbReference>
<dbReference type="STRING" id="1095630.A0A2J6TDF4"/>
<name>A0A2J6TDF4_9HELO</name>
<protein>
    <submittedName>
        <fullName evidence="3">NAD(P)-binding protein</fullName>
    </submittedName>
</protein>
<dbReference type="PANTHER" id="PTHR42840:SF5">
    <property type="entry name" value="NAD(P)-BINDING ROSSMANN-FOLD SUPERFAMILY PROTEIN"/>
    <property type="match status" value="1"/>
</dbReference>
<dbReference type="GO" id="GO:0006740">
    <property type="term" value="P:NADPH regeneration"/>
    <property type="evidence" value="ECO:0007669"/>
    <property type="project" value="TreeGrafter"/>
</dbReference>
<evidence type="ECO:0000259" key="2">
    <source>
        <dbReference type="Pfam" id="PF02894"/>
    </source>
</evidence>
<dbReference type="InterPro" id="IPR004104">
    <property type="entry name" value="Gfo/Idh/MocA-like_OxRdtase_C"/>
</dbReference>
<proteinExistence type="predicted"/>
<reference evidence="3 4" key="1">
    <citation type="submission" date="2016-04" db="EMBL/GenBank/DDBJ databases">
        <title>A degradative enzymes factory behind the ericoid mycorrhizal symbiosis.</title>
        <authorList>
            <consortium name="DOE Joint Genome Institute"/>
            <person name="Martino E."/>
            <person name="Morin E."/>
            <person name="Grelet G."/>
            <person name="Kuo A."/>
            <person name="Kohler A."/>
            <person name="Daghino S."/>
            <person name="Barry K."/>
            <person name="Choi C."/>
            <person name="Cichocki N."/>
            <person name="Clum A."/>
            <person name="Copeland A."/>
            <person name="Hainaut M."/>
            <person name="Haridas S."/>
            <person name="Labutti K."/>
            <person name="Lindquist E."/>
            <person name="Lipzen A."/>
            <person name="Khouja H.-R."/>
            <person name="Murat C."/>
            <person name="Ohm R."/>
            <person name="Olson A."/>
            <person name="Spatafora J."/>
            <person name="Veneault-Fourrey C."/>
            <person name="Henrissat B."/>
            <person name="Grigoriev I."/>
            <person name="Martin F."/>
            <person name="Perotto S."/>
        </authorList>
    </citation>
    <scope>NUCLEOTIDE SEQUENCE [LARGE SCALE GENOMIC DNA]</scope>
    <source>
        <strain evidence="3 4">E</strain>
    </source>
</reference>
<dbReference type="AlphaFoldDB" id="A0A2J6TDF4"/>
<feature type="domain" description="Gfo/Idh/MocA-like oxidoreductase N-terminal" evidence="1">
    <location>
        <begin position="4"/>
        <end position="123"/>
    </location>
</feature>
<keyword evidence="4" id="KW-1185">Reference proteome</keyword>
<gene>
    <name evidence="3" type="ORF">K444DRAFT_588456</name>
</gene>
<evidence type="ECO:0000313" key="4">
    <source>
        <dbReference type="Proteomes" id="UP000235371"/>
    </source>
</evidence>
<accession>A0A2J6TDF4</accession>
<evidence type="ECO:0000313" key="3">
    <source>
        <dbReference type="EMBL" id="PMD60988.1"/>
    </source>
</evidence>
<dbReference type="OrthoDB" id="64915at2759"/>
<dbReference type="EMBL" id="KZ613787">
    <property type="protein sequence ID" value="PMD60988.1"/>
    <property type="molecule type" value="Genomic_DNA"/>
</dbReference>
<dbReference type="SUPFAM" id="SSF55347">
    <property type="entry name" value="Glyceraldehyde-3-phosphate dehydrogenase-like, C-terminal domain"/>
    <property type="match status" value="1"/>
</dbReference>
<dbReference type="Pfam" id="PF01408">
    <property type="entry name" value="GFO_IDH_MocA"/>
    <property type="match status" value="1"/>
</dbReference>
<dbReference type="GeneID" id="36586133"/>
<evidence type="ECO:0000259" key="1">
    <source>
        <dbReference type="Pfam" id="PF01408"/>
    </source>
</evidence>
<feature type="domain" description="Gfo/Idh/MocA-like oxidoreductase C-terminal" evidence="2">
    <location>
        <begin position="152"/>
        <end position="342"/>
    </location>
</feature>